<dbReference type="EMBL" id="JXMU01000025">
    <property type="protein sequence ID" value="KPB00329.1"/>
    <property type="molecule type" value="Genomic_DNA"/>
</dbReference>
<dbReference type="Pfam" id="PF05114">
    <property type="entry name" value="MbnB_TglH_ChrH"/>
    <property type="match status" value="1"/>
</dbReference>
<reference evidence="3 4" key="1">
    <citation type="submission" date="2015-01" db="EMBL/GenBank/DDBJ databases">
        <title>Ahrensia donghaiensis sp. nov., a novel dimethylsulphoniopropionate-cleavage bacterium isolated from seawater and emended descriptions of the genus Ahrensia and Ahrensia kielensis.</title>
        <authorList>
            <person name="Liu J."/>
        </authorList>
    </citation>
    <scope>NUCLEOTIDE SEQUENCE [LARGE SCALE GENOMIC DNA]</scope>
    <source>
        <strain evidence="3 4">LZD062</strain>
    </source>
</reference>
<dbReference type="OrthoDB" id="9763101at2"/>
<sequence length="323" mass="36104">MTSCPPLRHRDEASPVSSEGSHSRFATRLKDKLASASAGVGFKHDHLDAILDNPGDVGFLEVHAENYMGDGGYPHRTLERVRQDFPISLHGVCMSIGGPDPLSKDHLQRFKALVDRYDPAMISEHLAWSTHEDVFLNDLLPLPYTSQTLAHVSDHVNQMQDMMGCQMFLENPATYVLFENSTMSETDFMREIVKRTGCGLLLDINNVFVSATNHKFSALEYLDAFPLEHVGEIHLAGHTEQEDDEGQPLLIDSHNRPVSDPVWSLYEDVIETAGCIPTLVEWDSELPEWPVLRAEAGNANTILKRAKRMHEMAPLGKRHASSV</sequence>
<evidence type="ECO:0000313" key="4">
    <source>
        <dbReference type="Proteomes" id="UP000038011"/>
    </source>
</evidence>
<evidence type="ECO:0000256" key="1">
    <source>
        <dbReference type="HAMAP-Rule" id="MF_00697"/>
    </source>
</evidence>
<gene>
    <name evidence="3" type="ORF">SU32_14540</name>
</gene>
<dbReference type="PATRIC" id="fig|1514904.3.peg.2046"/>
<comment type="similarity">
    <text evidence="1">Belongs to the UPF0276 family.</text>
</comment>
<dbReference type="PANTHER" id="PTHR42194:SF1">
    <property type="entry name" value="UPF0276 PROTEIN HI_1600"/>
    <property type="match status" value="1"/>
</dbReference>
<name>A0A0M9GLM0_9HYPH</name>
<organism evidence="3 4">
    <name type="scientific">Ahrensia marina</name>
    <dbReference type="NCBI Taxonomy" id="1514904"/>
    <lineage>
        <taxon>Bacteria</taxon>
        <taxon>Pseudomonadati</taxon>
        <taxon>Pseudomonadota</taxon>
        <taxon>Alphaproteobacteria</taxon>
        <taxon>Hyphomicrobiales</taxon>
        <taxon>Ahrensiaceae</taxon>
        <taxon>Ahrensia</taxon>
    </lineage>
</organism>
<dbReference type="PANTHER" id="PTHR42194">
    <property type="entry name" value="UPF0276 PROTEIN HI_1600"/>
    <property type="match status" value="1"/>
</dbReference>
<proteinExistence type="inferred from homology"/>
<evidence type="ECO:0000256" key="2">
    <source>
        <dbReference type="SAM" id="MobiDB-lite"/>
    </source>
</evidence>
<protein>
    <recommendedName>
        <fullName evidence="1">UPF0276 protein SU32_14540</fullName>
    </recommendedName>
</protein>
<dbReference type="InterPro" id="IPR036237">
    <property type="entry name" value="Xyl_isomerase-like_sf"/>
</dbReference>
<keyword evidence="4" id="KW-1185">Reference proteome</keyword>
<dbReference type="Gene3D" id="3.20.20.150">
    <property type="entry name" value="Divalent-metal-dependent TIM barrel enzymes"/>
    <property type="match status" value="1"/>
</dbReference>
<accession>A0A0M9GLM0</accession>
<dbReference type="STRING" id="1514904.SU32_14540"/>
<dbReference type="Proteomes" id="UP000038011">
    <property type="component" value="Unassembled WGS sequence"/>
</dbReference>
<dbReference type="NCBIfam" id="NF003818">
    <property type="entry name" value="PRK05409.1"/>
    <property type="match status" value="1"/>
</dbReference>
<feature type="region of interest" description="Disordered" evidence="2">
    <location>
        <begin position="1"/>
        <end position="23"/>
    </location>
</feature>
<dbReference type="InterPro" id="IPR007801">
    <property type="entry name" value="MbnB/TglH/ChrH"/>
</dbReference>
<evidence type="ECO:0000313" key="3">
    <source>
        <dbReference type="EMBL" id="KPB00329.1"/>
    </source>
</evidence>
<dbReference type="AlphaFoldDB" id="A0A0M9GLM0"/>
<dbReference type="HAMAP" id="MF_00697">
    <property type="entry name" value="UPF0276"/>
    <property type="match status" value="1"/>
</dbReference>
<dbReference type="SUPFAM" id="SSF51658">
    <property type="entry name" value="Xylose isomerase-like"/>
    <property type="match status" value="1"/>
</dbReference>
<dbReference type="RefSeq" id="WP_054000102.1">
    <property type="nucleotide sequence ID" value="NZ_JXMU01000025.1"/>
</dbReference>
<comment type="caution">
    <text evidence="3">The sequence shown here is derived from an EMBL/GenBank/DDBJ whole genome shotgun (WGS) entry which is preliminary data.</text>
</comment>